<keyword evidence="2" id="KW-1185">Reference proteome</keyword>
<protein>
    <submittedName>
        <fullName evidence="1">Uncharacterized protein</fullName>
    </submittedName>
</protein>
<name>A0A833WEL8_PHYIN</name>
<evidence type="ECO:0000313" key="1">
    <source>
        <dbReference type="EMBL" id="KAF4030980.1"/>
    </source>
</evidence>
<organism evidence="1 2">
    <name type="scientific">Phytophthora infestans</name>
    <name type="common">Potato late blight agent</name>
    <name type="synonym">Botrytis infestans</name>
    <dbReference type="NCBI Taxonomy" id="4787"/>
    <lineage>
        <taxon>Eukaryota</taxon>
        <taxon>Sar</taxon>
        <taxon>Stramenopiles</taxon>
        <taxon>Oomycota</taxon>
        <taxon>Peronosporomycetes</taxon>
        <taxon>Peronosporales</taxon>
        <taxon>Peronosporaceae</taxon>
        <taxon>Phytophthora</taxon>
    </lineage>
</organism>
<accession>A0A833WEL8</accession>
<evidence type="ECO:0000313" key="2">
    <source>
        <dbReference type="Proteomes" id="UP000602510"/>
    </source>
</evidence>
<comment type="caution">
    <text evidence="1">The sequence shown here is derived from an EMBL/GenBank/DDBJ whole genome shotgun (WGS) entry which is preliminary data.</text>
</comment>
<dbReference type="EMBL" id="WSZM01000604">
    <property type="protein sequence ID" value="KAF4030980.1"/>
    <property type="molecule type" value="Genomic_DNA"/>
</dbReference>
<dbReference type="Proteomes" id="UP000602510">
    <property type="component" value="Unassembled WGS sequence"/>
</dbReference>
<proteinExistence type="predicted"/>
<gene>
    <name evidence="1" type="ORF">GN244_ATG17071</name>
</gene>
<reference evidence="1" key="1">
    <citation type="submission" date="2020-04" db="EMBL/GenBank/DDBJ databases">
        <title>Hybrid Assembly of Korean Phytophthora infestans isolates.</title>
        <authorList>
            <person name="Prokchorchik M."/>
            <person name="Lee Y."/>
            <person name="Seo J."/>
            <person name="Cho J.-H."/>
            <person name="Park Y.-E."/>
            <person name="Jang D.-C."/>
            <person name="Im J.-S."/>
            <person name="Choi J.-G."/>
            <person name="Park H.-J."/>
            <person name="Lee G.-B."/>
            <person name="Lee Y.-G."/>
            <person name="Hong S.-Y."/>
            <person name="Cho K."/>
            <person name="Sohn K.H."/>
        </authorList>
    </citation>
    <scope>NUCLEOTIDE SEQUENCE</scope>
    <source>
        <strain evidence="1">KR_1_A1</strain>
    </source>
</reference>
<sequence>MTKNGATAYSSTSDNRLLRRVKNDEGEIDEERVINVKKAVQKLSPVKAAEKIKEKAEDVKDKLDFPAAWQKLVGHLKVH</sequence>
<dbReference type="AlphaFoldDB" id="A0A833WEL8"/>